<keyword evidence="1" id="KW-0378">Hydrolase</keyword>
<dbReference type="InterPro" id="IPR036866">
    <property type="entry name" value="RibonucZ/Hydroxyglut_hydro"/>
</dbReference>
<dbReference type="Gene3D" id="3.60.15.10">
    <property type="entry name" value="Ribonuclease Z/Hydroxyacylglutathione hydrolase-like"/>
    <property type="match status" value="1"/>
</dbReference>
<protein>
    <submittedName>
        <fullName evidence="1">Metallo hydrolase</fullName>
    </submittedName>
</protein>
<gene>
    <name evidence="1" type="ORF">B1A_14040</name>
</gene>
<dbReference type="AlphaFoldDB" id="T0ZJF0"/>
<name>T0ZJF0_9ZZZZ</name>
<comment type="caution">
    <text evidence="1">The sequence shown here is derived from an EMBL/GenBank/DDBJ whole genome shotgun (WGS) entry which is preliminary data.</text>
</comment>
<dbReference type="GO" id="GO:0016787">
    <property type="term" value="F:hydrolase activity"/>
    <property type="evidence" value="ECO:0007669"/>
    <property type="project" value="UniProtKB-KW"/>
</dbReference>
<sequence length="59" mass="6509">MKFDTDSKSAAIERKKTFADAAKQGYWVAGAHLPFPGIGHLRAMDGGYIWVPVNYSSLH</sequence>
<proteinExistence type="predicted"/>
<reference evidence="1" key="2">
    <citation type="journal article" date="2014" name="ISME J.">
        <title>Microbial stratification in low pH oxic and suboxic macroscopic growths along an acid mine drainage.</title>
        <authorList>
            <person name="Mendez-Garcia C."/>
            <person name="Mesa V."/>
            <person name="Sprenger R.R."/>
            <person name="Richter M."/>
            <person name="Diez M.S."/>
            <person name="Solano J."/>
            <person name="Bargiela R."/>
            <person name="Golyshina O.V."/>
            <person name="Manteca A."/>
            <person name="Ramos J.L."/>
            <person name="Gallego J.R."/>
            <person name="Llorente I."/>
            <person name="Martins Dos Santos V.A."/>
            <person name="Jensen O.N."/>
            <person name="Pelaez A.I."/>
            <person name="Sanchez J."/>
            <person name="Ferrer M."/>
        </authorList>
    </citation>
    <scope>NUCLEOTIDE SEQUENCE</scope>
</reference>
<accession>T0ZJF0</accession>
<organism evidence="1">
    <name type="scientific">mine drainage metagenome</name>
    <dbReference type="NCBI Taxonomy" id="410659"/>
    <lineage>
        <taxon>unclassified sequences</taxon>
        <taxon>metagenomes</taxon>
        <taxon>ecological metagenomes</taxon>
    </lineage>
</organism>
<reference evidence="1" key="1">
    <citation type="submission" date="2013-08" db="EMBL/GenBank/DDBJ databases">
        <authorList>
            <person name="Mendez C."/>
            <person name="Richter M."/>
            <person name="Ferrer M."/>
            <person name="Sanchez J."/>
        </authorList>
    </citation>
    <scope>NUCLEOTIDE SEQUENCE</scope>
</reference>
<evidence type="ECO:0000313" key="1">
    <source>
        <dbReference type="EMBL" id="EQD48461.1"/>
    </source>
</evidence>
<dbReference type="EMBL" id="AUZX01010291">
    <property type="protein sequence ID" value="EQD48461.1"/>
    <property type="molecule type" value="Genomic_DNA"/>
</dbReference>